<keyword evidence="1" id="KW-1133">Transmembrane helix</keyword>
<proteinExistence type="predicted"/>
<feature type="transmembrane region" description="Helical" evidence="1">
    <location>
        <begin position="109"/>
        <end position="128"/>
    </location>
</feature>
<dbReference type="Proteomes" id="UP001652621">
    <property type="component" value="Unplaced"/>
</dbReference>
<sequence length="194" mass="22042">MGCLSQRTLSILVGYLYLIVSVVSCILLSRHLLIIEDRPEVQKYEVVEGKSMYRIIGDVVEKDIEKFLRLLSEMDMTTTIGILTISVVMLVASVLMLIGIAVQNARLMVPWFLSNTFILLSLICWTVYSCTEDIFEGNVTHDGTITNMLDALVILGFLLIIDYPVYMFFRKLRKGLDVTRYNALLRSADDAFEI</sequence>
<gene>
    <name evidence="3" type="primary">LOC131801645</name>
</gene>
<keyword evidence="1" id="KW-0812">Transmembrane</keyword>
<feature type="transmembrane region" description="Helical" evidence="1">
    <location>
        <begin position="80"/>
        <end position="102"/>
    </location>
</feature>
<accession>A0ABM3USK5</accession>
<reference evidence="3" key="1">
    <citation type="submission" date="2025-08" db="UniProtKB">
        <authorList>
            <consortium name="RefSeq"/>
        </authorList>
    </citation>
    <scope>IDENTIFICATION</scope>
    <source>
        <strain evidence="3">Aabys</strain>
        <tissue evidence="3">Whole body</tissue>
    </source>
</reference>
<name>A0ABM3USK5_MUSDO</name>
<dbReference type="PROSITE" id="PS51257">
    <property type="entry name" value="PROKAR_LIPOPROTEIN"/>
    <property type="match status" value="1"/>
</dbReference>
<keyword evidence="1" id="KW-0472">Membrane</keyword>
<dbReference type="GeneID" id="131801645"/>
<evidence type="ECO:0000256" key="1">
    <source>
        <dbReference type="SAM" id="Phobius"/>
    </source>
</evidence>
<dbReference type="RefSeq" id="XP_058976510.1">
    <property type="nucleotide sequence ID" value="XM_059120527.1"/>
</dbReference>
<evidence type="ECO:0000313" key="3">
    <source>
        <dbReference type="RefSeq" id="XP_058976510.1"/>
    </source>
</evidence>
<evidence type="ECO:0000313" key="2">
    <source>
        <dbReference type="Proteomes" id="UP001652621"/>
    </source>
</evidence>
<organism evidence="2 3">
    <name type="scientific">Musca domestica</name>
    <name type="common">House fly</name>
    <dbReference type="NCBI Taxonomy" id="7370"/>
    <lineage>
        <taxon>Eukaryota</taxon>
        <taxon>Metazoa</taxon>
        <taxon>Ecdysozoa</taxon>
        <taxon>Arthropoda</taxon>
        <taxon>Hexapoda</taxon>
        <taxon>Insecta</taxon>
        <taxon>Pterygota</taxon>
        <taxon>Neoptera</taxon>
        <taxon>Endopterygota</taxon>
        <taxon>Diptera</taxon>
        <taxon>Brachycera</taxon>
        <taxon>Muscomorpha</taxon>
        <taxon>Muscoidea</taxon>
        <taxon>Muscidae</taxon>
        <taxon>Musca</taxon>
    </lineage>
</organism>
<keyword evidence="2" id="KW-1185">Reference proteome</keyword>
<protein>
    <submittedName>
        <fullName evidence="3">Uncharacterized protein LOC131801645</fullName>
    </submittedName>
</protein>
<feature type="transmembrane region" description="Helical" evidence="1">
    <location>
        <begin position="12"/>
        <end position="33"/>
    </location>
</feature>
<feature type="transmembrane region" description="Helical" evidence="1">
    <location>
        <begin position="148"/>
        <end position="169"/>
    </location>
</feature>